<dbReference type="Proteomes" id="UP001589703">
    <property type="component" value="Unassembled WGS sequence"/>
</dbReference>
<dbReference type="InterPro" id="IPR014729">
    <property type="entry name" value="Rossmann-like_a/b/a_fold"/>
</dbReference>
<sequence length="303" mass="33700">MKHQDLAALEKEREWFASMPKSGVRRCLVGISGGKDSSATLYHLIALGFTPIAFTLDSGYYPEHIFERSAEVAKNAGVEHIRVDIRDRARGVDLESFRLTAELYDRVDDPGAEEAFKIAYREGREHYSIKCDHALAFVRTCQLCRRLVIRGYSKLANDLGIDHVVLGINEWAGLSASVKNGEEQYASAVRVLRPEGGHPVNVIHLPFMFSRTVSQTYELLDKHGWVAPRGERLVEANWNSCMFAGAANHRAKGLLGFDPDTTRLSREVTCGFLSRGEAAAALERAQGLRTTVREVLERAGVLS</sequence>
<gene>
    <name evidence="1" type="ORF">ACFFRO_29935</name>
</gene>
<dbReference type="PANTHER" id="PTHR43169">
    <property type="entry name" value="EXSB FAMILY PROTEIN"/>
    <property type="match status" value="1"/>
</dbReference>
<proteinExistence type="predicted"/>
<dbReference type="Gene3D" id="3.40.50.620">
    <property type="entry name" value="HUPs"/>
    <property type="match status" value="1"/>
</dbReference>
<keyword evidence="2" id="KW-1185">Reference proteome</keyword>
<protein>
    <recommendedName>
        <fullName evidence="3">Phosphoadenosine phosphosulphate reductase domain-containing protein</fullName>
    </recommendedName>
</protein>
<evidence type="ECO:0000313" key="1">
    <source>
        <dbReference type="EMBL" id="MFB9739286.1"/>
    </source>
</evidence>
<evidence type="ECO:0008006" key="3">
    <source>
        <dbReference type="Google" id="ProtNLM"/>
    </source>
</evidence>
<dbReference type="SUPFAM" id="SSF52402">
    <property type="entry name" value="Adenine nucleotide alpha hydrolases-like"/>
    <property type="match status" value="1"/>
</dbReference>
<evidence type="ECO:0000313" key="2">
    <source>
        <dbReference type="Proteomes" id="UP001589703"/>
    </source>
</evidence>
<dbReference type="EMBL" id="JBHMAR010000084">
    <property type="protein sequence ID" value="MFB9739286.1"/>
    <property type="molecule type" value="Genomic_DNA"/>
</dbReference>
<organism evidence="1 2">
    <name type="scientific">Streptomyces thermocoprophilus</name>
    <dbReference type="NCBI Taxonomy" id="78356"/>
    <lineage>
        <taxon>Bacteria</taxon>
        <taxon>Bacillati</taxon>
        <taxon>Actinomycetota</taxon>
        <taxon>Actinomycetes</taxon>
        <taxon>Kitasatosporales</taxon>
        <taxon>Streptomycetaceae</taxon>
        <taxon>Streptomyces</taxon>
    </lineage>
</organism>
<name>A0ABV5VN82_9ACTN</name>
<dbReference type="PANTHER" id="PTHR43169:SF2">
    <property type="entry name" value="NAD_GMP SYNTHASE DOMAIN-CONTAINING PROTEIN"/>
    <property type="match status" value="1"/>
</dbReference>
<comment type="caution">
    <text evidence="1">The sequence shown here is derived from an EMBL/GenBank/DDBJ whole genome shotgun (WGS) entry which is preliminary data.</text>
</comment>
<dbReference type="InterPro" id="IPR052188">
    <property type="entry name" value="Ni-pincer_cofactor_biosynth"/>
</dbReference>
<accession>A0ABV5VN82</accession>
<reference evidence="1 2" key="1">
    <citation type="submission" date="2024-09" db="EMBL/GenBank/DDBJ databases">
        <authorList>
            <person name="Sun Q."/>
            <person name="Mori K."/>
        </authorList>
    </citation>
    <scope>NUCLEOTIDE SEQUENCE [LARGE SCALE GENOMIC DNA]</scope>
    <source>
        <strain evidence="1 2">JCM 10918</strain>
    </source>
</reference>
<dbReference type="RefSeq" id="WP_385860332.1">
    <property type="nucleotide sequence ID" value="NZ_JBHMAR010000084.1"/>
</dbReference>